<dbReference type="EMBL" id="BMGP01000002">
    <property type="protein sequence ID" value="GGF19322.1"/>
    <property type="molecule type" value="Genomic_DNA"/>
</dbReference>
<gene>
    <name evidence="2" type="ORF">GCM10011399_11170</name>
</gene>
<dbReference type="AlphaFoldDB" id="A0A917B4F9"/>
<keyword evidence="3" id="KW-1185">Reference proteome</keyword>
<protein>
    <submittedName>
        <fullName evidence="2">Cupin</fullName>
    </submittedName>
</protein>
<sequence>MTTPLQPNTVLKAESVRLEELPIDSGTVIWGEPRTSISELATIDSVTVGVWEITPGVVTDREVDEVFVVISGSAVVEFENTECLLHLTAGTIGRLRAGTRSRWTVTETLRKVYITLPEAKDAAHVTTASKVTDR</sequence>
<proteinExistence type="predicted"/>
<dbReference type="PANTHER" id="PTHR40943:SF1">
    <property type="entry name" value="CYTOPLASMIC PROTEIN"/>
    <property type="match status" value="1"/>
</dbReference>
<name>A0A917B4F9_9MICO</name>
<dbReference type="InterPro" id="IPR008579">
    <property type="entry name" value="UGlyAH_Cupin_dom"/>
</dbReference>
<evidence type="ECO:0000313" key="3">
    <source>
        <dbReference type="Proteomes" id="UP000598775"/>
    </source>
</evidence>
<dbReference type="Proteomes" id="UP000598775">
    <property type="component" value="Unassembled WGS sequence"/>
</dbReference>
<organism evidence="2 3">
    <name type="scientific">Subtercola lobariae</name>
    <dbReference type="NCBI Taxonomy" id="1588641"/>
    <lineage>
        <taxon>Bacteria</taxon>
        <taxon>Bacillati</taxon>
        <taxon>Actinomycetota</taxon>
        <taxon>Actinomycetes</taxon>
        <taxon>Micrococcales</taxon>
        <taxon>Microbacteriaceae</taxon>
        <taxon>Subtercola</taxon>
    </lineage>
</organism>
<dbReference type="InterPro" id="IPR011051">
    <property type="entry name" value="RmlC_Cupin_sf"/>
</dbReference>
<dbReference type="Gene3D" id="2.60.120.10">
    <property type="entry name" value="Jelly Rolls"/>
    <property type="match status" value="1"/>
</dbReference>
<comment type="caution">
    <text evidence="2">The sequence shown here is derived from an EMBL/GenBank/DDBJ whole genome shotgun (WGS) entry which is preliminary data.</text>
</comment>
<reference evidence="2 3" key="1">
    <citation type="journal article" date="2014" name="Int. J. Syst. Evol. Microbiol.">
        <title>Complete genome sequence of Corynebacterium casei LMG S-19264T (=DSM 44701T), isolated from a smear-ripened cheese.</title>
        <authorList>
            <consortium name="US DOE Joint Genome Institute (JGI-PGF)"/>
            <person name="Walter F."/>
            <person name="Albersmeier A."/>
            <person name="Kalinowski J."/>
            <person name="Ruckert C."/>
        </authorList>
    </citation>
    <scope>NUCLEOTIDE SEQUENCE [LARGE SCALE GENOMIC DNA]</scope>
    <source>
        <strain evidence="2 3">CGMCC 1.12976</strain>
    </source>
</reference>
<accession>A0A917B4F9</accession>
<dbReference type="Pfam" id="PF05899">
    <property type="entry name" value="Cupin_3"/>
    <property type="match status" value="1"/>
</dbReference>
<feature type="domain" description="(S)-ureidoglycine aminohydrolase cupin" evidence="1">
    <location>
        <begin position="45"/>
        <end position="113"/>
    </location>
</feature>
<dbReference type="PANTHER" id="PTHR40943">
    <property type="entry name" value="CYTOPLASMIC PROTEIN-RELATED"/>
    <property type="match status" value="1"/>
</dbReference>
<evidence type="ECO:0000313" key="2">
    <source>
        <dbReference type="EMBL" id="GGF19322.1"/>
    </source>
</evidence>
<dbReference type="SUPFAM" id="SSF51182">
    <property type="entry name" value="RmlC-like cupins"/>
    <property type="match status" value="1"/>
</dbReference>
<dbReference type="RefSeq" id="WP_188675072.1">
    <property type="nucleotide sequence ID" value="NZ_BMGP01000002.1"/>
</dbReference>
<dbReference type="InterPro" id="IPR014710">
    <property type="entry name" value="RmlC-like_jellyroll"/>
</dbReference>
<evidence type="ECO:0000259" key="1">
    <source>
        <dbReference type="Pfam" id="PF05899"/>
    </source>
</evidence>